<protein>
    <submittedName>
        <fullName evidence="1">Uncharacterized protein</fullName>
    </submittedName>
</protein>
<accession>U9TB54</accession>
<dbReference type="EMBL" id="KI293054">
    <property type="protein sequence ID" value="ESA05404.1"/>
    <property type="molecule type" value="Genomic_DNA"/>
</dbReference>
<sequence>MFLKNGLTSQYFRINKKKARSQATTAIQKDISMNVYNIELENNVNSIVFGIPSWNT</sequence>
<reference evidence="1" key="1">
    <citation type="submission" date="2013-07" db="EMBL/GenBank/DDBJ databases">
        <title>The genome of an arbuscular mycorrhizal fungus provides insights into the evolution of the oldest plant symbiosis.</title>
        <authorList>
            <consortium name="DOE Joint Genome Institute"/>
            <person name="Tisserant E."/>
            <person name="Malbreil M."/>
            <person name="Kuo A."/>
            <person name="Kohler A."/>
            <person name="Symeonidi A."/>
            <person name="Balestrini R."/>
            <person name="Charron P."/>
            <person name="Duensing N."/>
            <person name="Frei-dit-Frey N."/>
            <person name="Gianinazzi-Pearson V."/>
            <person name="Gilbert B."/>
            <person name="Handa Y."/>
            <person name="Hijri M."/>
            <person name="Kaul R."/>
            <person name="Kawaguchi M."/>
            <person name="Krajinski F."/>
            <person name="Lammers P."/>
            <person name="Lapierre D."/>
            <person name="Masclaux F.G."/>
            <person name="Murat C."/>
            <person name="Morin E."/>
            <person name="Ndikumana S."/>
            <person name="Pagni M."/>
            <person name="Petitpierre D."/>
            <person name="Requena N."/>
            <person name="Rosikiewicz P."/>
            <person name="Riley R."/>
            <person name="Saito K."/>
            <person name="San Clemente H."/>
            <person name="Shapiro H."/>
            <person name="van Tuinen D."/>
            <person name="Becard G."/>
            <person name="Bonfante P."/>
            <person name="Paszkowski U."/>
            <person name="Shachar-Hill Y."/>
            <person name="Young J.P."/>
            <person name="Sanders I.R."/>
            <person name="Henrissat B."/>
            <person name="Rensing S.A."/>
            <person name="Grigoriev I.V."/>
            <person name="Corradi N."/>
            <person name="Roux C."/>
            <person name="Martin F."/>
        </authorList>
    </citation>
    <scope>NUCLEOTIDE SEQUENCE</scope>
    <source>
        <strain evidence="1">DAOM 197198</strain>
    </source>
</reference>
<organism evidence="1">
    <name type="scientific">Rhizophagus irregularis (strain DAOM 181602 / DAOM 197198 / MUCL 43194)</name>
    <name type="common">Arbuscular mycorrhizal fungus</name>
    <name type="synonym">Glomus intraradices</name>
    <dbReference type="NCBI Taxonomy" id="747089"/>
    <lineage>
        <taxon>Eukaryota</taxon>
        <taxon>Fungi</taxon>
        <taxon>Fungi incertae sedis</taxon>
        <taxon>Mucoromycota</taxon>
        <taxon>Glomeromycotina</taxon>
        <taxon>Glomeromycetes</taxon>
        <taxon>Glomerales</taxon>
        <taxon>Glomeraceae</taxon>
        <taxon>Rhizophagus</taxon>
    </lineage>
</organism>
<dbReference type="HOGENOM" id="CLU_3015373_0_0_1"/>
<evidence type="ECO:0000313" key="1">
    <source>
        <dbReference type="EMBL" id="ESA05404.1"/>
    </source>
</evidence>
<proteinExistence type="predicted"/>
<dbReference type="AlphaFoldDB" id="U9TB54"/>
<gene>
    <name evidence="1" type="ORF">GLOINDRAFT_35561</name>
</gene>
<name>U9TB54_RHIID</name>